<organism evidence="2 3">
    <name type="scientific">Drosophila madeirensis</name>
    <name type="common">Fruit fly</name>
    <dbReference type="NCBI Taxonomy" id="30013"/>
    <lineage>
        <taxon>Eukaryota</taxon>
        <taxon>Metazoa</taxon>
        <taxon>Ecdysozoa</taxon>
        <taxon>Arthropoda</taxon>
        <taxon>Hexapoda</taxon>
        <taxon>Insecta</taxon>
        <taxon>Pterygota</taxon>
        <taxon>Neoptera</taxon>
        <taxon>Endopterygota</taxon>
        <taxon>Diptera</taxon>
        <taxon>Brachycera</taxon>
        <taxon>Muscomorpha</taxon>
        <taxon>Ephydroidea</taxon>
        <taxon>Drosophilidae</taxon>
        <taxon>Drosophila</taxon>
        <taxon>Sophophora</taxon>
    </lineage>
</organism>
<keyword evidence="3" id="KW-1185">Reference proteome</keyword>
<feature type="region of interest" description="Disordered" evidence="1">
    <location>
        <begin position="1353"/>
        <end position="1410"/>
    </location>
</feature>
<gene>
    <name evidence="2" type="ORF">DMAD_03752</name>
</gene>
<dbReference type="Proteomes" id="UP001500889">
    <property type="component" value="Chromosome E"/>
</dbReference>
<feature type="compositionally biased region" description="Low complexity" evidence="1">
    <location>
        <begin position="1319"/>
        <end position="1328"/>
    </location>
</feature>
<feature type="compositionally biased region" description="Low complexity" evidence="1">
    <location>
        <begin position="1263"/>
        <end position="1273"/>
    </location>
</feature>
<evidence type="ECO:0000256" key="1">
    <source>
        <dbReference type="SAM" id="MobiDB-lite"/>
    </source>
</evidence>
<feature type="region of interest" description="Disordered" evidence="1">
    <location>
        <begin position="1305"/>
        <end position="1328"/>
    </location>
</feature>
<accession>A0AAU9GAC5</accession>
<name>A0AAU9GAC5_DROMD</name>
<sequence length="1410" mass="160518">MSADIVNQLKGTRSDVKAAATTIEWKFREFSKGIGTNDAYPIRFELRVLRQLCLALKDNQHQHADIYCDIVATMLPHMEPYEEKPSLWEAHLTSLRYIHHGLSQEKTEKECQKMYGLIRSQRCRLQEEGDFKFYLDIHLTHFNFIHMQMQKQTLPLAATDQLYYALESLGVLFDTMRQQKVAKNAALLVQLNESLFMKRSKGFLRSLSALPFEYTMKMYEPLLKLLSCSWGMPSSELSNQFSEYLGLVLALVHIDSFSTEAPLQQQLALQLLRICRDLYRNISPQSYAIQLLYYYVKLLYVREATPDFKRTYVDLCNKFVAFFEHKGATHGKEQWFMDLLVFFQRLQTLLLPSSSKEECPFVFFWQQLEGEGSPKAYSAHFQLLYGCLAVAVSVVRSPLGTSCTNEACKSIRRHCLLSFGMCALEAFNNWQQTTEQKADTSTHNALLNILVYTVDVAKSTKCLGPAAPEIIRLVRQLALVLEKVASPEQISLLQHLLEPLQSLRPLIAINDMHYLLRRIYKASAHCQSSDMASRLQSSYIAAQTNPSRLHSLLCVHYHNPKNSEKCVYEWHESSPLPSPLTPAEKNQLYDVDLLAALHFLKAPPLSLLQSLFRCRRHDYHLVLLARKMRAESTMLRQCEQLRSKLKSTALKQPLTRMQELAMGHASVSVLLEALEAQKTKVSIKETAENSLEAFIVNNNLLELNIKREHRLVELSTAAIAGFAAFFQRADQEPLDCDETPIDWEALIDDAVAAAMALSSMGYTAQADDAWLLLLNIGRMLDERFTYLRALTHFLAQDYLNPNQQLQLSEEVDRAQELLDDVWPQLKDGHFYKRHHTIVMLCLCHMASYYARQDCLCHAQLLLLQAEQLRAEFDERLGKCDIVLITVQTVRFRLEYQRKKRSSGLPRMPTPLRQLDTLADSVRSFYGLSSVDMGALQLLLADLVRESTECAANRLTERLGFTGIMLNMVLQSGMALRAIEVLISWLWMNLQMEYLDKAQSKLRLLDHLLAIKPLTATLQEQPSIQGVLAITAKEDLKSNAISELTSNMLLMQLVEPIRKQNQLDIATPKFPAIRDSSPSSLQLQRYVSKHEAPPHLRDSMHLQSIYFIVGCLHARLSFLKRDNDQLDDFYVRAGSWLQEDSARTATLGSMRFVQELYHVNYLRYRKKHKEAIRHAEAGLMLQRQTADINYGFNFMSQLKTVRVEQQPVGKEKMKTLRRALAFNTSPDVRGRKALVETVAKAKASAKKTPRFKIYTELELRPPIGGSSSSSSKSGNENTPPSDHVDLNACQAIEISDDESAFVPAATSAPLKRSQSVPVKATTQRTRSARARSQLKAVEIIELDDTISETTPPITSAATVKRYPTTDARSTRARNRQAEETPATTRGRPRGKVAAESAPQQETVSLRRRQRN</sequence>
<evidence type="ECO:0000313" key="3">
    <source>
        <dbReference type="Proteomes" id="UP001500889"/>
    </source>
</evidence>
<protein>
    <submittedName>
        <fullName evidence="2">Protein three rows</fullName>
    </submittedName>
</protein>
<evidence type="ECO:0000313" key="2">
    <source>
        <dbReference type="EMBL" id="BFG04893.1"/>
    </source>
</evidence>
<reference evidence="2 3" key="1">
    <citation type="submission" date="2024-02" db="EMBL/GenBank/DDBJ databases">
        <title>A chromosome-level genome assembly of Drosophila madeirensis, a fruit fly species endemic to Madeira island.</title>
        <authorList>
            <person name="Tomihara K."/>
            <person name="Llopart A."/>
            <person name="Yamamoto D."/>
        </authorList>
    </citation>
    <scope>NUCLEOTIDE SEQUENCE [LARGE SCALE GENOMIC DNA]</scope>
    <source>
        <strain evidence="2 3">RF1</strain>
    </source>
</reference>
<proteinExistence type="predicted"/>
<feature type="region of interest" description="Disordered" evidence="1">
    <location>
        <begin position="1256"/>
        <end position="1282"/>
    </location>
</feature>
<dbReference type="EMBL" id="AP029267">
    <property type="protein sequence ID" value="BFG04893.1"/>
    <property type="molecule type" value="Genomic_DNA"/>
</dbReference>